<dbReference type="InterPro" id="IPR011009">
    <property type="entry name" value="Kinase-like_dom_sf"/>
</dbReference>
<protein>
    <submittedName>
        <fullName evidence="3">Phosphotransferase</fullName>
    </submittedName>
</protein>
<dbReference type="InterPro" id="IPR002575">
    <property type="entry name" value="Aminoglycoside_PTrfase"/>
</dbReference>
<evidence type="ECO:0000259" key="1">
    <source>
        <dbReference type="Pfam" id="PF01636"/>
    </source>
</evidence>
<organism evidence="3 5">
    <name type="scientific">Anoxybacteroides rupiense</name>
    <dbReference type="NCBI Taxonomy" id="311460"/>
    <lineage>
        <taxon>Bacteria</taxon>
        <taxon>Bacillati</taxon>
        <taxon>Bacillota</taxon>
        <taxon>Bacilli</taxon>
        <taxon>Bacillales</taxon>
        <taxon>Anoxybacillaceae</taxon>
        <taxon>Anoxybacteroides</taxon>
    </lineage>
</organism>
<gene>
    <name evidence="3" type="ORF">P9850_03750</name>
    <name evidence="2" type="ORF">PNH38_02585</name>
</gene>
<dbReference type="AlphaFoldDB" id="A0ABD5ISN6"/>
<name>A0ABD5ISN6_9BACL</name>
<comment type="caution">
    <text evidence="3">The sequence shown here is derived from an EMBL/GenBank/DDBJ whole genome shotgun (WGS) entry which is preliminary data.</text>
</comment>
<sequence length="314" mass="36798">MGKAATTKNRHIGDGESHRLFLLLQAEYGLCVEEAAAIKPHVQIIDTNKGKWIVKKYRTFFEASRQQMFIRLLKQAGFQAAPSITGVVVSENACWTLQEYIPHSNPFVFTSEKDRNEGLCLLYEYHIFSQRLLQQPFVATMLPYYQLCERWKQRYLSFLHDLPVWQQIMRHEELTFILQCAQYSLEKIPLFIPSLLAEPMTIIHGDVASHNFLRAENGSAYLIDYDLIAVAPSGIDYLQYANRILPYMQWSFALLKKCPILEAFLEKPWFLMALIFPSDIFRECRSLMKKRKPFAIPYFEHRKQFVQKIANMIR</sequence>
<dbReference type="Gene3D" id="3.90.1200.10">
    <property type="match status" value="1"/>
</dbReference>
<dbReference type="EMBL" id="JAQOTG010000001">
    <property type="protein sequence ID" value="MDE8562768.1"/>
    <property type="molecule type" value="Genomic_DNA"/>
</dbReference>
<dbReference type="SUPFAM" id="SSF56112">
    <property type="entry name" value="Protein kinase-like (PK-like)"/>
    <property type="match status" value="1"/>
</dbReference>
<evidence type="ECO:0000313" key="4">
    <source>
        <dbReference type="Proteomes" id="UP001213979"/>
    </source>
</evidence>
<evidence type="ECO:0000313" key="5">
    <source>
        <dbReference type="Proteomes" id="UP001339962"/>
    </source>
</evidence>
<reference evidence="2 4" key="1">
    <citation type="submission" date="2023-01" db="EMBL/GenBank/DDBJ databases">
        <title>Genome-based reclassification of Anoxybacillus geothermalis as a later heterotypic synonym of Anoxybacillus rupiensis.</title>
        <authorList>
            <person name="Inan Bektas K."/>
            <person name="Canakci S."/>
            <person name="Belduz A.A."/>
            <person name="Guler H.H."/>
        </authorList>
    </citation>
    <scope>NUCLEOTIDE SEQUENCE [LARGE SCALE GENOMIC DNA]</scope>
    <source>
        <strain evidence="2 4">DSM 17127</strain>
    </source>
</reference>
<dbReference type="Pfam" id="PF01636">
    <property type="entry name" value="APH"/>
    <property type="match status" value="1"/>
</dbReference>
<accession>A0ABD5ISN6</accession>
<keyword evidence="4" id="KW-1185">Reference proteome</keyword>
<evidence type="ECO:0000313" key="2">
    <source>
        <dbReference type="EMBL" id="MDE8562768.1"/>
    </source>
</evidence>
<dbReference type="EMBL" id="JARTLI010000004">
    <property type="protein sequence ID" value="MED5050987.1"/>
    <property type="molecule type" value="Genomic_DNA"/>
</dbReference>
<feature type="domain" description="Aminoglycoside phosphotransferase" evidence="1">
    <location>
        <begin position="42"/>
        <end position="236"/>
    </location>
</feature>
<dbReference type="RefSeq" id="WP_082741624.1">
    <property type="nucleotide sequence ID" value="NZ_JACIDF010000003.1"/>
</dbReference>
<proteinExistence type="predicted"/>
<evidence type="ECO:0000313" key="3">
    <source>
        <dbReference type="EMBL" id="MED5050987.1"/>
    </source>
</evidence>
<dbReference type="Proteomes" id="UP001339962">
    <property type="component" value="Unassembled WGS sequence"/>
</dbReference>
<dbReference type="Proteomes" id="UP001213979">
    <property type="component" value="Unassembled WGS sequence"/>
</dbReference>
<reference evidence="3 5" key="2">
    <citation type="submission" date="2023-03" db="EMBL/GenBank/DDBJ databases">
        <title>Bacillus Genome Sequencing.</title>
        <authorList>
            <person name="Dunlap C."/>
        </authorList>
    </citation>
    <scope>NUCLEOTIDE SEQUENCE [LARGE SCALE GENOMIC DNA]</scope>
    <source>
        <strain evidence="3 5">NRS-38</strain>
    </source>
</reference>